<dbReference type="AlphaFoldDB" id="A0ABD0RGW6"/>
<protein>
    <submittedName>
        <fullName evidence="5">Uncharacterized protein</fullName>
    </submittedName>
</protein>
<dbReference type="Gene3D" id="3.30.1010.10">
    <property type="entry name" value="Phosphatidylinositol 3-kinase Catalytic Subunit, Chain A, domain 4"/>
    <property type="match status" value="1"/>
</dbReference>
<dbReference type="EMBL" id="JAMKFB020000003">
    <property type="protein sequence ID" value="KAL0197797.1"/>
    <property type="molecule type" value="Genomic_DNA"/>
</dbReference>
<feature type="compositionally biased region" description="Low complexity" evidence="2">
    <location>
        <begin position="75"/>
        <end position="89"/>
    </location>
</feature>
<feature type="domain" description="PI3K/PI4K catalytic" evidence="3">
    <location>
        <begin position="304"/>
        <end position="335"/>
    </location>
</feature>
<dbReference type="SMART" id="SM01345">
    <property type="entry name" value="Rapamycin_bind"/>
    <property type="match status" value="1"/>
</dbReference>
<feature type="non-terminal residue" evidence="5">
    <location>
        <position position="335"/>
    </location>
</feature>
<evidence type="ECO:0000256" key="2">
    <source>
        <dbReference type="SAM" id="MobiDB-lite"/>
    </source>
</evidence>
<dbReference type="InterPro" id="IPR014009">
    <property type="entry name" value="PIK_FAT"/>
</dbReference>
<gene>
    <name evidence="5" type="ORF">M9458_006337</name>
</gene>
<dbReference type="PANTHER" id="PTHR11139:SF71">
    <property type="entry name" value="SERINE_THREONINE-PROTEIN KINASE SMG1"/>
    <property type="match status" value="1"/>
</dbReference>
<comment type="caution">
    <text evidence="5">The sequence shown here is derived from an EMBL/GenBank/DDBJ whole genome shotgun (WGS) entry which is preliminary data.</text>
</comment>
<reference evidence="5 6" key="1">
    <citation type="submission" date="2024-05" db="EMBL/GenBank/DDBJ databases">
        <title>Genome sequencing and assembly of Indian major carp, Cirrhinus mrigala (Hamilton, 1822).</title>
        <authorList>
            <person name="Mohindra V."/>
            <person name="Chowdhury L.M."/>
            <person name="Lal K."/>
            <person name="Jena J.K."/>
        </authorList>
    </citation>
    <scope>NUCLEOTIDE SEQUENCE [LARGE SCALE GENOMIC DNA]</scope>
    <source>
        <strain evidence="5">CM1030</strain>
        <tissue evidence="5">Blood</tissue>
    </source>
</reference>
<sequence length="335" mass="37309">IIPQLFSRLNHPEAYIRQSICSLLCRVAQDSPHLILYPAIVGSISLGGEAQAAGNKLPSSLPTLLGNMQGEALCGGESETGSGPTSQESSRGEEMVMYSSEDQAMMQDCYSKIVDKLSSANPTMVLQVQLLVGELRRVTLLWDELWLGVLQQQHMHVLRRIQQLEDEVKRVQNNNTLRKDEKVAIMREKHSALMKPVVFALDHVCSITAAPAETPHEAWFQETYGEAIHNALERLRNPLNPANPASSWVPFKQIMLSLQQRAQKRASYLLRLDEISPRLTAMTNTEMALPGEVSATDAVTIQSVGNTITILPTKTKPKKLYFLGSDGRNYPYLFK</sequence>
<evidence type="ECO:0000256" key="1">
    <source>
        <dbReference type="SAM" id="Coils"/>
    </source>
</evidence>
<feature type="non-terminal residue" evidence="5">
    <location>
        <position position="1"/>
    </location>
</feature>
<feature type="region of interest" description="Disordered" evidence="2">
    <location>
        <begin position="72"/>
        <end position="94"/>
    </location>
</feature>
<dbReference type="InterPro" id="IPR000403">
    <property type="entry name" value="PI3/4_kinase_cat_dom"/>
</dbReference>
<dbReference type="PROSITE" id="PS51189">
    <property type="entry name" value="FAT"/>
    <property type="match status" value="1"/>
</dbReference>
<dbReference type="InterPro" id="IPR011009">
    <property type="entry name" value="Kinase-like_dom_sf"/>
</dbReference>
<organism evidence="5 6">
    <name type="scientific">Cirrhinus mrigala</name>
    <name type="common">Mrigala</name>
    <dbReference type="NCBI Taxonomy" id="683832"/>
    <lineage>
        <taxon>Eukaryota</taxon>
        <taxon>Metazoa</taxon>
        <taxon>Chordata</taxon>
        <taxon>Craniata</taxon>
        <taxon>Vertebrata</taxon>
        <taxon>Euteleostomi</taxon>
        <taxon>Actinopterygii</taxon>
        <taxon>Neopterygii</taxon>
        <taxon>Teleostei</taxon>
        <taxon>Ostariophysi</taxon>
        <taxon>Cypriniformes</taxon>
        <taxon>Cyprinidae</taxon>
        <taxon>Labeoninae</taxon>
        <taxon>Labeonini</taxon>
        <taxon>Cirrhinus</taxon>
    </lineage>
</organism>
<evidence type="ECO:0000313" key="5">
    <source>
        <dbReference type="EMBL" id="KAL0197797.1"/>
    </source>
</evidence>
<dbReference type="SUPFAM" id="SSF56112">
    <property type="entry name" value="Protein kinase-like (PK-like)"/>
    <property type="match status" value="1"/>
</dbReference>
<keyword evidence="6" id="KW-1185">Reference proteome</keyword>
<dbReference type="PROSITE" id="PS50290">
    <property type="entry name" value="PI3_4_KINASE_3"/>
    <property type="match status" value="1"/>
</dbReference>
<keyword evidence="1" id="KW-0175">Coiled coil</keyword>
<proteinExistence type="predicted"/>
<accession>A0ABD0RGW6</accession>
<dbReference type="Proteomes" id="UP001529510">
    <property type="component" value="Unassembled WGS sequence"/>
</dbReference>
<evidence type="ECO:0000313" key="6">
    <source>
        <dbReference type="Proteomes" id="UP001529510"/>
    </source>
</evidence>
<feature type="domain" description="FAT" evidence="4">
    <location>
        <begin position="1"/>
        <end position="45"/>
    </location>
</feature>
<dbReference type="InterPro" id="IPR050517">
    <property type="entry name" value="DDR_Repair_Kinase"/>
</dbReference>
<evidence type="ECO:0000259" key="4">
    <source>
        <dbReference type="PROSITE" id="PS51189"/>
    </source>
</evidence>
<dbReference type="PANTHER" id="PTHR11139">
    <property type="entry name" value="ATAXIA TELANGIECTASIA MUTATED ATM -RELATED"/>
    <property type="match status" value="1"/>
</dbReference>
<name>A0ABD0RGW6_CIRMR</name>
<evidence type="ECO:0000259" key="3">
    <source>
        <dbReference type="PROSITE" id="PS50290"/>
    </source>
</evidence>
<feature type="coiled-coil region" evidence="1">
    <location>
        <begin position="147"/>
        <end position="181"/>
    </location>
</feature>